<reference evidence="8" key="1">
    <citation type="submission" date="2011-10" db="EMBL/GenBank/DDBJ databases">
        <authorList>
            <person name="Genoscope - CEA"/>
        </authorList>
    </citation>
    <scope>NUCLEOTIDE SEQUENCE</scope>
    <source>
        <strain evidence="8">CBS 7064</strain>
    </source>
</reference>
<dbReference type="GO" id="GO:0036396">
    <property type="term" value="C:RNA N6-methyladenosine methyltransferase complex"/>
    <property type="evidence" value="ECO:0007669"/>
    <property type="project" value="TreeGrafter"/>
</dbReference>
<proteinExistence type="inferred from homology"/>
<dbReference type="PANTHER" id="PTHR12829:SF7">
    <property type="entry name" value="N6-ADENOSINE-METHYLTRANSFERASE CATALYTIC SUBUNIT"/>
    <property type="match status" value="1"/>
</dbReference>
<dbReference type="eggNOG" id="KOG2098">
    <property type="taxonomic scope" value="Eukaryota"/>
</dbReference>
<sequence length="542" mass="63086">MIDTNSSKIIGYFFLEHNYDLLQEPIKGDLKLTFNTFLSYLSSNPFKSYDKELSYLPFLEQLHGFYQVSGKALEFNFVFDSEKQREKYRGLKVPRITWINTQKITILLDRLEGKNDKICYKVSNVVQSEKDRPNREQLWALLSQPFNTSADIELHSRSNAVTVFNTDFNTLDQILKKKTAVSQLAKKKIALKTSVKPFYDVCDNTSHSSTLANLILNKKELRNSTSDSTQVYKVIQQNRNNMSQEVYRCSHQKIHFLPIFNQNTDLSLGDCSYLDTCHKMRACRYLHYFTLQPCAAKYNYEDSLKEASKKALNHEYTIGQSFTDYQRKVLPPQWIKCDVRYLPFSILGKFAVIISDPAWDIHMSLPYGTCKDFELLSLPMHELQDEGILLLWVTGRSIEVGRQALQNWGYTVSDELIWIKLNQLKRTIVTGRTGHWLNHSKEHLLVGIKGNPPWINRFLDTDVVVSGTRETSRKPDEIYDIVERIIGLHARKLEIFGRDHNIRPGWLTIGNQLSGYDLHERELVIKYEEYLNKREGSKPLNR</sequence>
<comment type="similarity">
    <text evidence="6">Belongs to the MT-A70-like family.</text>
</comment>
<keyword evidence="3" id="KW-0808">Transferase</keyword>
<dbReference type="EC" id="2.1.1.348" evidence="1"/>
<evidence type="ECO:0000256" key="1">
    <source>
        <dbReference type="ARBA" id="ARBA00012160"/>
    </source>
</evidence>
<dbReference type="SUPFAM" id="SSF53335">
    <property type="entry name" value="S-adenosyl-L-methionine-dependent methyltransferases"/>
    <property type="match status" value="1"/>
</dbReference>
<organism evidence="8 9">
    <name type="scientific">Pichia sorbitophila (strain ATCC MYA-4447 / BCRC 22081 / CBS 7064 / NBRC 10061 / NRRL Y-12695)</name>
    <name type="common">Hybrid yeast</name>
    <dbReference type="NCBI Taxonomy" id="559304"/>
    <lineage>
        <taxon>Eukaryota</taxon>
        <taxon>Fungi</taxon>
        <taxon>Dikarya</taxon>
        <taxon>Ascomycota</taxon>
        <taxon>Saccharomycotina</taxon>
        <taxon>Pichiomycetes</taxon>
        <taxon>Debaryomycetaceae</taxon>
        <taxon>Millerozyma</taxon>
    </lineage>
</organism>
<dbReference type="OMA" id="PIINNHT"/>
<keyword evidence="9" id="KW-1185">Reference proteome</keyword>
<evidence type="ECO:0000313" key="9">
    <source>
        <dbReference type="Proteomes" id="UP000005222"/>
    </source>
</evidence>
<gene>
    <name evidence="8" type="primary">Piso0_000349</name>
    <name evidence="7" type="ORF">GNLVRS01_PISO0A07392g</name>
    <name evidence="8" type="ORF">GNLVRS01_PISO0B07459g</name>
</gene>
<dbReference type="Proteomes" id="UP000005222">
    <property type="component" value="Chromosome B"/>
</dbReference>
<dbReference type="GO" id="GO:0005634">
    <property type="term" value="C:nucleus"/>
    <property type="evidence" value="ECO:0007669"/>
    <property type="project" value="TreeGrafter"/>
</dbReference>
<evidence type="ECO:0000256" key="2">
    <source>
        <dbReference type="ARBA" id="ARBA00022603"/>
    </source>
</evidence>
<evidence type="ECO:0000313" key="7">
    <source>
        <dbReference type="EMBL" id="CCE72755.1"/>
    </source>
</evidence>
<evidence type="ECO:0000256" key="5">
    <source>
        <dbReference type="ARBA" id="ARBA00048957"/>
    </source>
</evidence>
<dbReference type="InParanoid" id="G8YTR5"/>
<accession>G8YTR5</accession>
<dbReference type="PANTHER" id="PTHR12829">
    <property type="entry name" value="N6-ADENOSINE-METHYLTRANSFERASE"/>
    <property type="match status" value="1"/>
</dbReference>
<comment type="catalytic activity">
    <reaction evidence="5">
        <text>an adenosine in mRNA + S-adenosyl-L-methionine = an N(6)-methyladenosine in mRNA + S-adenosyl-L-homocysteine + H(+)</text>
        <dbReference type="Rhea" id="RHEA:55584"/>
        <dbReference type="Rhea" id="RHEA-COMP:12414"/>
        <dbReference type="Rhea" id="RHEA-COMP:12417"/>
        <dbReference type="ChEBI" id="CHEBI:15378"/>
        <dbReference type="ChEBI" id="CHEBI:57856"/>
        <dbReference type="ChEBI" id="CHEBI:59789"/>
        <dbReference type="ChEBI" id="CHEBI:74411"/>
        <dbReference type="ChEBI" id="CHEBI:74449"/>
        <dbReference type="EC" id="2.1.1.348"/>
    </reaction>
</comment>
<dbReference type="InterPro" id="IPR007757">
    <property type="entry name" value="MT-A70-like"/>
</dbReference>
<dbReference type="Pfam" id="PF05063">
    <property type="entry name" value="MT-A70"/>
    <property type="match status" value="1"/>
</dbReference>
<keyword evidence="2" id="KW-0489">Methyltransferase</keyword>
<dbReference type="EMBL" id="FO082058">
    <property type="protein sequence ID" value="CCE73316.1"/>
    <property type="molecule type" value="Genomic_DNA"/>
</dbReference>
<dbReference type="EMBL" id="FO082059">
    <property type="protein sequence ID" value="CCE72755.1"/>
    <property type="molecule type" value="Genomic_DNA"/>
</dbReference>
<dbReference type="Proteomes" id="UP000005222">
    <property type="component" value="Chromosome A"/>
</dbReference>
<evidence type="ECO:0000256" key="4">
    <source>
        <dbReference type="ARBA" id="ARBA00022691"/>
    </source>
</evidence>
<evidence type="ECO:0000256" key="6">
    <source>
        <dbReference type="PROSITE-ProRule" id="PRU00489"/>
    </source>
</evidence>
<dbReference type="PROSITE" id="PS51143">
    <property type="entry name" value="MT_A70"/>
    <property type="match status" value="1"/>
</dbReference>
<dbReference type="InterPro" id="IPR029063">
    <property type="entry name" value="SAM-dependent_MTases_sf"/>
</dbReference>
<dbReference type="FunCoup" id="G8YTR5">
    <property type="interactions" value="51"/>
</dbReference>
<dbReference type="STRING" id="559304.G8YTR5"/>
<name>G8YTR5_PICSO</name>
<dbReference type="HOGENOM" id="CLU_018702_4_1_1"/>
<protein>
    <recommendedName>
        <fullName evidence="1">mRNA m(6)A methyltransferase</fullName>
        <ecNumber evidence="1">2.1.1.348</ecNumber>
    </recommendedName>
</protein>
<dbReference type="GO" id="GO:0001734">
    <property type="term" value="F:mRNA m(6)A methyltransferase activity"/>
    <property type="evidence" value="ECO:0007669"/>
    <property type="project" value="UniProtKB-EC"/>
</dbReference>
<reference evidence="9" key="2">
    <citation type="journal article" date="2012" name="G3 (Bethesda)">
        <title>Pichia sorbitophila, an interspecies yeast hybrid reveals early steps of genome resolution following polyploidization.</title>
        <authorList>
            <person name="Leh Louis V."/>
            <person name="Despons L."/>
            <person name="Friedrich A."/>
            <person name="Martin T."/>
            <person name="Durrens P."/>
            <person name="Casaregola S."/>
            <person name="Neuveglise C."/>
            <person name="Fairhead C."/>
            <person name="Marck C."/>
            <person name="Cruz J.A."/>
            <person name="Straub M.L."/>
            <person name="Kugler V."/>
            <person name="Sacerdot C."/>
            <person name="Uzunov Z."/>
            <person name="Thierry A."/>
            <person name="Weiss S."/>
            <person name="Bleykasten C."/>
            <person name="De Montigny J."/>
            <person name="Jacques N."/>
            <person name="Jung P."/>
            <person name="Lemaire M."/>
            <person name="Mallet S."/>
            <person name="Morel G."/>
            <person name="Richard G.F."/>
            <person name="Sarkar A."/>
            <person name="Savel G."/>
            <person name="Schacherer J."/>
            <person name="Seret M.L."/>
            <person name="Talla E."/>
            <person name="Samson G."/>
            <person name="Jubin C."/>
            <person name="Poulain J."/>
            <person name="Vacherie B."/>
            <person name="Barbe V."/>
            <person name="Pelletier E."/>
            <person name="Sherman D.J."/>
            <person name="Westhof E."/>
            <person name="Weissenbach J."/>
            <person name="Baret P.V."/>
            <person name="Wincker P."/>
            <person name="Gaillardin C."/>
            <person name="Dujon B."/>
            <person name="Souciet J.L."/>
        </authorList>
    </citation>
    <scope>NUCLEOTIDE SEQUENCE [LARGE SCALE GENOMIC DNA]</scope>
    <source>
        <strain evidence="9">ATCC MYA-4447 / BCRC 22081 / CBS 7064 / NBRC 10061 / NRRL Y-12695</strain>
    </source>
</reference>
<evidence type="ECO:0000313" key="8">
    <source>
        <dbReference type="EMBL" id="CCE73316.1"/>
    </source>
</evidence>
<dbReference type="OrthoDB" id="10262526at2759"/>
<dbReference type="GO" id="GO:0032259">
    <property type="term" value="P:methylation"/>
    <property type="evidence" value="ECO:0007669"/>
    <property type="project" value="UniProtKB-KW"/>
</dbReference>
<keyword evidence="4" id="KW-0949">S-adenosyl-L-methionine</keyword>
<dbReference type="AlphaFoldDB" id="G8YTR5"/>
<evidence type="ECO:0000256" key="3">
    <source>
        <dbReference type="ARBA" id="ARBA00022679"/>
    </source>
</evidence>